<evidence type="ECO:0008006" key="2">
    <source>
        <dbReference type="Google" id="ProtNLM"/>
    </source>
</evidence>
<protein>
    <recommendedName>
        <fullName evidence="2">PsbP C-terminal domain-containing protein</fullName>
    </recommendedName>
</protein>
<proteinExistence type="predicted"/>
<dbReference type="EMBL" id="CADCVQ010000147">
    <property type="protein sequence ID" value="CAA9521764.1"/>
    <property type="molecule type" value="Genomic_DNA"/>
</dbReference>
<reference evidence="1" key="1">
    <citation type="submission" date="2020-02" db="EMBL/GenBank/DDBJ databases">
        <authorList>
            <person name="Meier V. D."/>
        </authorList>
    </citation>
    <scope>NUCLEOTIDE SEQUENCE</scope>
    <source>
        <strain evidence="1">AVDCRST_MAG67</strain>
    </source>
</reference>
<sequence>MNRKWLVGGVAAFLALAAVLALVVGGVVGRSIVPSATEPETPAVEPDKTPSTLRFTDTLTDVSIAYPSTWQRRFPSDQAVRLVASSPDASAAVSISVRKSGLETITMQTLPIVRPLTDDLLREDPRIATVPEPVAVTADGLPGYRYTYTYRRAEGGAGAHIHYFLFKGDRLIQMVLQAVPASKLASLQPTFDEVARTFRKGPA</sequence>
<gene>
    <name evidence="1" type="ORF">AVDCRST_MAG67-3414</name>
</gene>
<dbReference type="AlphaFoldDB" id="A0A6J4TGV6"/>
<dbReference type="Gene3D" id="3.40.1000.10">
    <property type="entry name" value="Mog1/PsbP, alpha/beta/alpha sandwich"/>
    <property type="match status" value="1"/>
</dbReference>
<evidence type="ECO:0000313" key="1">
    <source>
        <dbReference type="EMBL" id="CAA9521764.1"/>
    </source>
</evidence>
<accession>A0A6J4TGV6</accession>
<name>A0A6J4TGV6_9ACTN</name>
<organism evidence="1">
    <name type="scientific">uncultured Solirubrobacteraceae bacterium</name>
    <dbReference type="NCBI Taxonomy" id="1162706"/>
    <lineage>
        <taxon>Bacteria</taxon>
        <taxon>Bacillati</taxon>
        <taxon>Actinomycetota</taxon>
        <taxon>Thermoleophilia</taxon>
        <taxon>Solirubrobacterales</taxon>
        <taxon>Solirubrobacteraceae</taxon>
        <taxon>environmental samples</taxon>
    </lineage>
</organism>